<keyword evidence="1" id="KW-0812">Transmembrane</keyword>
<comment type="caution">
    <text evidence="2">The sequence shown here is derived from an EMBL/GenBank/DDBJ whole genome shotgun (WGS) entry which is preliminary data.</text>
</comment>
<name>A0A7C3SLA5_9BACT</name>
<feature type="transmembrane region" description="Helical" evidence="1">
    <location>
        <begin position="6"/>
        <end position="24"/>
    </location>
</feature>
<feature type="transmembrane region" description="Helical" evidence="1">
    <location>
        <begin position="45"/>
        <end position="63"/>
    </location>
</feature>
<keyword evidence="1" id="KW-1133">Transmembrane helix</keyword>
<organism evidence="2">
    <name type="scientific">Desulfobacca acetoxidans</name>
    <dbReference type="NCBI Taxonomy" id="60893"/>
    <lineage>
        <taxon>Bacteria</taxon>
        <taxon>Pseudomonadati</taxon>
        <taxon>Thermodesulfobacteriota</taxon>
        <taxon>Desulfobaccia</taxon>
        <taxon>Desulfobaccales</taxon>
        <taxon>Desulfobaccaceae</taxon>
        <taxon>Desulfobacca</taxon>
    </lineage>
</organism>
<dbReference type="EMBL" id="DTHB01000045">
    <property type="protein sequence ID" value="HGB14878.1"/>
    <property type="molecule type" value="Genomic_DNA"/>
</dbReference>
<evidence type="ECO:0000313" key="2">
    <source>
        <dbReference type="EMBL" id="HGB14878.1"/>
    </source>
</evidence>
<evidence type="ECO:0000256" key="1">
    <source>
        <dbReference type="SAM" id="Phobius"/>
    </source>
</evidence>
<gene>
    <name evidence="2" type="ORF">ENV62_06560</name>
</gene>
<reference evidence="2" key="1">
    <citation type="journal article" date="2020" name="mSystems">
        <title>Genome- and Community-Level Interaction Insights into Carbon Utilization and Element Cycling Functions of Hydrothermarchaeota in Hydrothermal Sediment.</title>
        <authorList>
            <person name="Zhou Z."/>
            <person name="Liu Y."/>
            <person name="Xu W."/>
            <person name="Pan J."/>
            <person name="Luo Z.H."/>
            <person name="Li M."/>
        </authorList>
    </citation>
    <scope>NUCLEOTIDE SEQUENCE [LARGE SCALE GENOMIC DNA]</scope>
    <source>
        <strain evidence="2">SpSt-776</strain>
    </source>
</reference>
<dbReference type="AlphaFoldDB" id="A0A7C3SLA5"/>
<sequence>METANLGRILTLLGLILVLLTGWARRRVRLPKPSASPWLLRLQNWGRPGAFLLILAGLLLMYHHK</sequence>
<keyword evidence="1" id="KW-0472">Membrane</keyword>
<protein>
    <submittedName>
        <fullName evidence="2">Uncharacterized protein</fullName>
    </submittedName>
</protein>
<proteinExistence type="predicted"/>
<accession>A0A7C3SLA5</accession>